<comment type="similarity">
    <text evidence="1 2">Belongs to the glycosyl hydrolase 31 family.</text>
</comment>
<keyword evidence="6" id="KW-1185">Reference proteome</keyword>
<keyword evidence="2" id="KW-0378">Hydrolase</keyword>
<dbReference type="InterPro" id="IPR048395">
    <property type="entry name" value="Glyco_hydro_31_C"/>
</dbReference>
<evidence type="ECO:0000256" key="2">
    <source>
        <dbReference type="RuleBase" id="RU361185"/>
    </source>
</evidence>
<dbReference type="Proteomes" id="UP000092154">
    <property type="component" value="Unassembled WGS sequence"/>
</dbReference>
<feature type="domain" description="Glycosyl hydrolase family 31 C-terminal" evidence="4">
    <location>
        <begin position="192"/>
        <end position="248"/>
    </location>
</feature>
<dbReference type="STRING" id="1314800.A0A1B7MXT4"/>
<dbReference type="Pfam" id="PF01055">
    <property type="entry name" value="Glyco_hydro_31_2nd"/>
    <property type="match status" value="1"/>
</dbReference>
<name>A0A1B7MXT4_9AGAM</name>
<dbReference type="SUPFAM" id="SSF51445">
    <property type="entry name" value="(Trans)glycosidases"/>
    <property type="match status" value="1"/>
</dbReference>
<dbReference type="InterPro" id="IPR017853">
    <property type="entry name" value="GH"/>
</dbReference>
<dbReference type="AlphaFoldDB" id="A0A1B7MXT4"/>
<evidence type="ECO:0000259" key="3">
    <source>
        <dbReference type="Pfam" id="PF01055"/>
    </source>
</evidence>
<evidence type="ECO:0000313" key="6">
    <source>
        <dbReference type="Proteomes" id="UP000092154"/>
    </source>
</evidence>
<dbReference type="Gene3D" id="3.20.20.80">
    <property type="entry name" value="Glycosidases"/>
    <property type="match status" value="1"/>
</dbReference>
<accession>A0A1B7MXT4</accession>
<dbReference type="GO" id="GO:0004553">
    <property type="term" value="F:hydrolase activity, hydrolyzing O-glycosyl compounds"/>
    <property type="evidence" value="ECO:0007669"/>
    <property type="project" value="InterPro"/>
</dbReference>
<gene>
    <name evidence="5" type="ORF">K503DRAFT_783640</name>
</gene>
<dbReference type="OrthoDB" id="5839090at2759"/>
<dbReference type="PANTHER" id="PTHR22762">
    <property type="entry name" value="ALPHA-GLUCOSIDASE"/>
    <property type="match status" value="1"/>
</dbReference>
<dbReference type="InterPro" id="IPR000322">
    <property type="entry name" value="Glyco_hydro_31_TIM"/>
</dbReference>
<evidence type="ECO:0008006" key="7">
    <source>
        <dbReference type="Google" id="ProtNLM"/>
    </source>
</evidence>
<sequence>MTVIEKRGVGAGGERGVNASTLTARHMPSIMVMFWGLRSRRDTAKLPIGSLNGNTLATNATHYGGYEELDVHNMFRLLEEKTTNFAVQSVLPGKYPFLMSKPTFSAGKWTGHWYMYLNIQGVLQFQIYQILMIGADTCGFNINTDEELCSRWMQLSAFMPFYKNHNTYGVLPQESYHWTSTGNGLFEVISLTPVLTPGATTVDVVFPGRGSVIWREWYTHAVVNAISRGNTTLDAPISYINVHIRDSSALLLPSKNLDTRSTRLTRAPSAPRIHQCSRHGVRY</sequence>
<keyword evidence="2" id="KW-0326">Glycosidase</keyword>
<feature type="domain" description="Glycoside hydrolase family 31 TIM barrel" evidence="3">
    <location>
        <begin position="55"/>
        <end position="180"/>
    </location>
</feature>
<dbReference type="EMBL" id="KV448353">
    <property type="protein sequence ID" value="OAX37415.1"/>
    <property type="molecule type" value="Genomic_DNA"/>
</dbReference>
<evidence type="ECO:0000259" key="4">
    <source>
        <dbReference type="Pfam" id="PF21365"/>
    </source>
</evidence>
<dbReference type="Pfam" id="PF21365">
    <property type="entry name" value="Glyco_hydro_31_3rd"/>
    <property type="match status" value="1"/>
</dbReference>
<dbReference type="InParanoid" id="A0A1B7MXT4"/>
<proteinExistence type="inferred from homology"/>
<evidence type="ECO:0000313" key="5">
    <source>
        <dbReference type="EMBL" id="OAX37415.1"/>
    </source>
</evidence>
<reference evidence="5 6" key="1">
    <citation type="submission" date="2016-06" db="EMBL/GenBank/DDBJ databases">
        <title>Comparative genomics of the ectomycorrhizal sister species Rhizopogon vinicolor and Rhizopogon vesiculosus (Basidiomycota: Boletales) reveals a divergence of the mating type B locus.</title>
        <authorList>
            <consortium name="DOE Joint Genome Institute"/>
            <person name="Mujic A.B."/>
            <person name="Kuo A."/>
            <person name="Tritt A."/>
            <person name="Lipzen A."/>
            <person name="Chen C."/>
            <person name="Johnson J."/>
            <person name="Sharma A."/>
            <person name="Barry K."/>
            <person name="Grigoriev I.V."/>
            <person name="Spatafora J.W."/>
        </authorList>
    </citation>
    <scope>NUCLEOTIDE SEQUENCE [LARGE SCALE GENOMIC DNA]</scope>
    <source>
        <strain evidence="5 6">AM-OR11-026</strain>
    </source>
</reference>
<organism evidence="5 6">
    <name type="scientific">Rhizopogon vinicolor AM-OR11-026</name>
    <dbReference type="NCBI Taxonomy" id="1314800"/>
    <lineage>
        <taxon>Eukaryota</taxon>
        <taxon>Fungi</taxon>
        <taxon>Dikarya</taxon>
        <taxon>Basidiomycota</taxon>
        <taxon>Agaricomycotina</taxon>
        <taxon>Agaricomycetes</taxon>
        <taxon>Agaricomycetidae</taxon>
        <taxon>Boletales</taxon>
        <taxon>Suillineae</taxon>
        <taxon>Rhizopogonaceae</taxon>
        <taxon>Rhizopogon</taxon>
    </lineage>
</organism>
<dbReference type="PANTHER" id="PTHR22762:SF133">
    <property type="entry name" value="P-TYPE DOMAIN-CONTAINING PROTEIN"/>
    <property type="match status" value="1"/>
</dbReference>
<evidence type="ECO:0000256" key="1">
    <source>
        <dbReference type="ARBA" id="ARBA00007806"/>
    </source>
</evidence>
<dbReference type="GO" id="GO:0005975">
    <property type="term" value="P:carbohydrate metabolic process"/>
    <property type="evidence" value="ECO:0007669"/>
    <property type="project" value="InterPro"/>
</dbReference>
<protein>
    <recommendedName>
        <fullName evidence="7">Glycoside hydrolase family 31 protein</fullName>
    </recommendedName>
</protein>